<dbReference type="Proteomes" id="UP000285290">
    <property type="component" value="Unassembled WGS sequence"/>
</dbReference>
<evidence type="ECO:0000313" key="3">
    <source>
        <dbReference type="Proteomes" id="UP000285290"/>
    </source>
</evidence>
<dbReference type="EMBL" id="QSKC01000023">
    <property type="protein sequence ID" value="RHE30675.1"/>
    <property type="molecule type" value="Genomic_DNA"/>
</dbReference>
<evidence type="ECO:0000256" key="1">
    <source>
        <dbReference type="SAM" id="Coils"/>
    </source>
</evidence>
<feature type="coiled-coil region" evidence="1">
    <location>
        <begin position="490"/>
        <end position="517"/>
    </location>
</feature>
<gene>
    <name evidence="2" type="ORF">DW753_13415</name>
</gene>
<dbReference type="RefSeq" id="WP_117998203.1">
    <property type="nucleotide sequence ID" value="NZ_QRWI01000022.1"/>
</dbReference>
<organism evidence="2 3">
    <name type="scientific">Agathobacter rectalis</name>
    <dbReference type="NCBI Taxonomy" id="39491"/>
    <lineage>
        <taxon>Bacteria</taxon>
        <taxon>Bacillati</taxon>
        <taxon>Bacillota</taxon>
        <taxon>Clostridia</taxon>
        <taxon>Lachnospirales</taxon>
        <taxon>Lachnospiraceae</taxon>
        <taxon>Agathobacter</taxon>
    </lineage>
</organism>
<keyword evidence="1" id="KW-0175">Coiled coil</keyword>
<name>A0A414IQJ7_9FIRM</name>
<proteinExistence type="predicted"/>
<accession>A0A414IQJ7</accession>
<evidence type="ECO:0000313" key="2">
    <source>
        <dbReference type="EMBL" id="RHE30675.1"/>
    </source>
</evidence>
<comment type="caution">
    <text evidence="2">The sequence shown here is derived from an EMBL/GenBank/DDBJ whole genome shotgun (WGS) entry which is preliminary data.</text>
</comment>
<sequence length="633" mass="72861">MENKRLTLALISANLNITSKHLLNEHLMTPVKNCITKRIQDNNYTATTSKGRTIFDLGKSSTSRIINGLDNVSAIITNTLQTILHEDLVYESHSHSLFNYKTYSFLIEVQESWKQYIYDIDNFKSANEFINDTFNDIDNNYYSLSFTYNNEVINITEKLKSINNSQNHLFDSAEDLLTYKLSIITIIAFLCPILEKCSNSNNKSENALKKSLFTLTELIFPKSKSQKVPNNSTTTTPAATDLLYEAKRSINEFNYNVAGQKLTQIIEEHTALASSDILSQTYKLLDICRQNDFRDIPEWLNSYQNIQENASKFNINNFNTHSIIPEVKKSSFHDSGYYYLKCTNEDIKKWLLPTIPVKWIDISALNNETVFSLESFINSSTIKNNNIRFIFAEDNYENNICDALSTLDMLKSSKYYKATSNNRDGNIEIVIRCEQEKVSSILDTACSILYEDLEDDSLYYNPIKIHILDEKKRAADLLYASHPLFYPLTTLKVKQQLQRLKKENKKLNYNLLIISDNPNIDYCIWLIREAFSLLPHINSTVPIESKIMVLSPHAKEITNRTTALCPGFAFRSKNISGDNIIINARQDISITDIQFPEIEYLNIRMDSPDLQNYIEKLAPPMMSHTLSLIHHQI</sequence>
<dbReference type="AlphaFoldDB" id="A0A414IQJ7"/>
<protein>
    <submittedName>
        <fullName evidence="2">Uncharacterized protein</fullName>
    </submittedName>
</protein>
<reference evidence="2 3" key="1">
    <citation type="submission" date="2018-08" db="EMBL/GenBank/DDBJ databases">
        <title>A genome reference for cultivated species of the human gut microbiota.</title>
        <authorList>
            <person name="Zou Y."/>
            <person name="Xue W."/>
            <person name="Luo G."/>
        </authorList>
    </citation>
    <scope>NUCLEOTIDE SEQUENCE [LARGE SCALE GENOMIC DNA]</scope>
    <source>
        <strain evidence="2 3">AM29-10</strain>
    </source>
</reference>